<evidence type="ECO:0000256" key="1">
    <source>
        <dbReference type="SAM" id="MobiDB-lite"/>
    </source>
</evidence>
<keyword evidence="4" id="KW-1185">Reference proteome</keyword>
<dbReference type="AlphaFoldDB" id="A0A4Y9Z374"/>
<feature type="transmembrane region" description="Helical" evidence="2">
    <location>
        <begin position="139"/>
        <end position="160"/>
    </location>
</feature>
<keyword evidence="2" id="KW-0472">Membrane</keyword>
<dbReference type="STRING" id="205917.A0A4Y9Z374"/>
<comment type="caution">
    <text evidence="3">The sequence shown here is derived from an EMBL/GenBank/DDBJ whole genome shotgun (WGS) entry which is preliminary data.</text>
</comment>
<protein>
    <submittedName>
        <fullName evidence="3">Uncharacterized protein</fullName>
    </submittedName>
</protein>
<keyword evidence="2" id="KW-0812">Transmembrane</keyword>
<keyword evidence="2" id="KW-1133">Transmembrane helix</keyword>
<feature type="transmembrane region" description="Helical" evidence="2">
    <location>
        <begin position="172"/>
        <end position="193"/>
    </location>
</feature>
<sequence>MDGAIASPGDSGAPVTAEALQQMDIIMPYLRISLFSVPVRGGIDDAHVRPYAVFQYRGKLLGHRKVQLITTPTGGNYLEKEEDIPCGFKPSSSVLFLILDIYLAAIFFLTFRYYAPLAMVVVSIGFFSTAMTPERCQRWALFYPLGITLPLALFPSMIMLMRVYALYSRSKLILIGLSIILLVQTIFGIWQTAVSGKAHVPDPIDNYDFHRGLSVHSQKILIPREGRASEVFVVLSLGYDGLVFFLTLGRTLYMFRKRKGRGPGSHDLVKNLVRDGALYFAVISSLNLFWTMVIFYAPAGLKGVGVIPSACVTAVVICRITLNLRVIFYTPDYYTTEGGDIPLPTLRAHQPTRDAVSQFSAASYLHTVAPTSIGHPEAEDLDEGHGWDHSELSESPRSLHKLDPDVSLGQVLEV</sequence>
<evidence type="ECO:0000256" key="2">
    <source>
        <dbReference type="SAM" id="Phobius"/>
    </source>
</evidence>
<feature type="transmembrane region" description="Helical" evidence="2">
    <location>
        <begin position="276"/>
        <end position="297"/>
    </location>
</feature>
<feature type="transmembrane region" description="Helical" evidence="2">
    <location>
        <begin position="231"/>
        <end position="255"/>
    </location>
</feature>
<feature type="compositionally biased region" description="Basic and acidic residues" evidence="1">
    <location>
        <begin position="383"/>
        <end position="394"/>
    </location>
</feature>
<proteinExistence type="predicted"/>
<organism evidence="3 4">
    <name type="scientific">Dentipellis fragilis</name>
    <dbReference type="NCBI Taxonomy" id="205917"/>
    <lineage>
        <taxon>Eukaryota</taxon>
        <taxon>Fungi</taxon>
        <taxon>Dikarya</taxon>
        <taxon>Basidiomycota</taxon>
        <taxon>Agaricomycotina</taxon>
        <taxon>Agaricomycetes</taxon>
        <taxon>Russulales</taxon>
        <taxon>Hericiaceae</taxon>
        <taxon>Dentipellis</taxon>
    </lineage>
</organism>
<dbReference type="Proteomes" id="UP000298327">
    <property type="component" value="Unassembled WGS sequence"/>
</dbReference>
<dbReference type="OrthoDB" id="2686513at2759"/>
<feature type="region of interest" description="Disordered" evidence="1">
    <location>
        <begin position="375"/>
        <end position="401"/>
    </location>
</feature>
<feature type="transmembrane region" description="Helical" evidence="2">
    <location>
        <begin position="303"/>
        <end position="322"/>
    </location>
</feature>
<gene>
    <name evidence="3" type="ORF">EVG20_g3554</name>
</gene>
<evidence type="ECO:0000313" key="3">
    <source>
        <dbReference type="EMBL" id="TFY68427.1"/>
    </source>
</evidence>
<feature type="transmembrane region" description="Helical" evidence="2">
    <location>
        <begin position="94"/>
        <end position="127"/>
    </location>
</feature>
<evidence type="ECO:0000313" key="4">
    <source>
        <dbReference type="Proteomes" id="UP000298327"/>
    </source>
</evidence>
<name>A0A4Y9Z374_9AGAM</name>
<accession>A0A4Y9Z374</accession>
<reference evidence="3 4" key="1">
    <citation type="submission" date="2019-02" db="EMBL/GenBank/DDBJ databases">
        <title>Genome sequencing of the rare red list fungi Dentipellis fragilis.</title>
        <authorList>
            <person name="Buettner E."/>
            <person name="Kellner H."/>
        </authorList>
    </citation>
    <scope>NUCLEOTIDE SEQUENCE [LARGE SCALE GENOMIC DNA]</scope>
    <source>
        <strain evidence="3 4">DSM 105465</strain>
    </source>
</reference>
<dbReference type="EMBL" id="SEOQ01000162">
    <property type="protein sequence ID" value="TFY68427.1"/>
    <property type="molecule type" value="Genomic_DNA"/>
</dbReference>